<keyword evidence="7" id="KW-1185">Reference proteome</keyword>
<dbReference type="PRINTS" id="PR00455">
    <property type="entry name" value="HTHTETR"/>
</dbReference>
<keyword evidence="3" id="KW-0804">Transcription</keyword>
<dbReference type="InterPro" id="IPR001647">
    <property type="entry name" value="HTH_TetR"/>
</dbReference>
<dbReference type="AlphaFoldDB" id="A0A839UMT0"/>
<evidence type="ECO:0000256" key="3">
    <source>
        <dbReference type="ARBA" id="ARBA00023163"/>
    </source>
</evidence>
<gene>
    <name evidence="6" type="ORF">FHS21_006358</name>
</gene>
<dbReference type="PANTHER" id="PTHR30055:SF234">
    <property type="entry name" value="HTH-TYPE TRANSCRIPTIONAL REGULATOR BETI"/>
    <property type="match status" value="1"/>
</dbReference>
<dbReference type="GO" id="GO:0000976">
    <property type="term" value="F:transcription cis-regulatory region binding"/>
    <property type="evidence" value="ECO:0007669"/>
    <property type="project" value="TreeGrafter"/>
</dbReference>
<proteinExistence type="predicted"/>
<dbReference type="SUPFAM" id="SSF46689">
    <property type="entry name" value="Homeodomain-like"/>
    <property type="match status" value="1"/>
</dbReference>
<dbReference type="EMBL" id="JACHXN010000049">
    <property type="protein sequence ID" value="MBB3149901.1"/>
    <property type="molecule type" value="Genomic_DNA"/>
</dbReference>
<feature type="DNA-binding region" description="H-T-H motif" evidence="4">
    <location>
        <begin position="41"/>
        <end position="60"/>
    </location>
</feature>
<dbReference type="GO" id="GO:0003700">
    <property type="term" value="F:DNA-binding transcription factor activity"/>
    <property type="evidence" value="ECO:0007669"/>
    <property type="project" value="TreeGrafter"/>
</dbReference>
<dbReference type="Proteomes" id="UP000554520">
    <property type="component" value="Unassembled WGS sequence"/>
</dbReference>
<dbReference type="InterPro" id="IPR050109">
    <property type="entry name" value="HTH-type_TetR-like_transc_reg"/>
</dbReference>
<name>A0A839UMT0_9HYPH</name>
<evidence type="ECO:0000313" key="7">
    <source>
        <dbReference type="Proteomes" id="UP000554520"/>
    </source>
</evidence>
<evidence type="ECO:0000256" key="4">
    <source>
        <dbReference type="PROSITE-ProRule" id="PRU00335"/>
    </source>
</evidence>
<dbReference type="Gene3D" id="1.10.357.10">
    <property type="entry name" value="Tetracycline Repressor, domain 2"/>
    <property type="match status" value="1"/>
</dbReference>
<dbReference type="InterPro" id="IPR009057">
    <property type="entry name" value="Homeodomain-like_sf"/>
</dbReference>
<evidence type="ECO:0000259" key="5">
    <source>
        <dbReference type="PROSITE" id="PS50977"/>
    </source>
</evidence>
<evidence type="ECO:0000256" key="1">
    <source>
        <dbReference type="ARBA" id="ARBA00023015"/>
    </source>
</evidence>
<sequence>MSTTIRRAGGRPTKKQADTINERLLDCARSTFARKGIAKASLEEIAVELGVSKHTIYRRYSSKPALLDAVVQRDLIRFHGALIQAATGSVDPLLALRNVALRYFLFGADPEYSAFYLSVVAEAVCSASLRENLAAWSRIALEPLQQAIVSVQATDAIVPGDAAEICSILVDLLEGANNRVRIGVFGSPDEIESLKLFENRWSIFLRAMTSARSSQCNP</sequence>
<dbReference type="Pfam" id="PF00440">
    <property type="entry name" value="TetR_N"/>
    <property type="match status" value="1"/>
</dbReference>
<reference evidence="6 7" key="1">
    <citation type="submission" date="2020-08" db="EMBL/GenBank/DDBJ databases">
        <title>Genomic Encyclopedia of Type Strains, Phase III (KMG-III): the genomes of soil and plant-associated and newly described type strains.</title>
        <authorList>
            <person name="Whitman W."/>
        </authorList>
    </citation>
    <scope>NUCLEOTIDE SEQUENCE [LARGE SCALE GENOMIC DNA]</scope>
    <source>
        <strain evidence="6 7">CECT 7015</strain>
    </source>
</reference>
<keyword evidence="1" id="KW-0805">Transcription regulation</keyword>
<evidence type="ECO:0000256" key="2">
    <source>
        <dbReference type="ARBA" id="ARBA00023125"/>
    </source>
</evidence>
<comment type="caution">
    <text evidence="6">The sequence shown here is derived from an EMBL/GenBank/DDBJ whole genome shotgun (WGS) entry which is preliminary data.</text>
</comment>
<dbReference type="PANTHER" id="PTHR30055">
    <property type="entry name" value="HTH-TYPE TRANSCRIPTIONAL REGULATOR RUTR"/>
    <property type="match status" value="1"/>
</dbReference>
<organism evidence="6 7">
    <name type="scientific">Phyllobacterium trifolii</name>
    <dbReference type="NCBI Taxonomy" id="300193"/>
    <lineage>
        <taxon>Bacteria</taxon>
        <taxon>Pseudomonadati</taxon>
        <taxon>Pseudomonadota</taxon>
        <taxon>Alphaproteobacteria</taxon>
        <taxon>Hyphomicrobiales</taxon>
        <taxon>Phyllobacteriaceae</taxon>
        <taxon>Phyllobacterium</taxon>
    </lineage>
</organism>
<protein>
    <submittedName>
        <fullName evidence="6">AcrR family transcriptional regulator</fullName>
    </submittedName>
</protein>
<accession>A0A839UMT0</accession>
<feature type="domain" description="HTH tetR-type" evidence="5">
    <location>
        <begin position="18"/>
        <end position="78"/>
    </location>
</feature>
<evidence type="ECO:0000313" key="6">
    <source>
        <dbReference type="EMBL" id="MBB3149901.1"/>
    </source>
</evidence>
<dbReference type="PROSITE" id="PS50977">
    <property type="entry name" value="HTH_TETR_2"/>
    <property type="match status" value="1"/>
</dbReference>
<keyword evidence="2 4" id="KW-0238">DNA-binding</keyword>
<dbReference type="RefSeq" id="WP_183665811.1">
    <property type="nucleotide sequence ID" value="NZ_JACHXN010000049.1"/>
</dbReference>